<feature type="transmembrane region" description="Helical" evidence="5">
    <location>
        <begin position="365"/>
        <end position="386"/>
    </location>
</feature>
<evidence type="ECO:0000259" key="6">
    <source>
        <dbReference type="PROSITE" id="PS50261"/>
    </source>
</evidence>
<evidence type="ECO:0000256" key="5">
    <source>
        <dbReference type="SAM" id="Phobius"/>
    </source>
</evidence>
<dbReference type="RefSeq" id="XP_015178157.1">
    <property type="nucleotide sequence ID" value="XM_015322671.1"/>
</dbReference>
<dbReference type="Proteomes" id="UP000694924">
    <property type="component" value="Unplaced"/>
</dbReference>
<accession>A0ABM1ID70</accession>
<proteinExistence type="predicted"/>
<keyword evidence="2 5" id="KW-0812">Transmembrane</keyword>
<protein>
    <submittedName>
        <fullName evidence="8">G-protein coupled receptor Mth2-like</fullName>
    </submittedName>
</protein>
<gene>
    <name evidence="8" type="primary">LOC107067296</name>
</gene>
<evidence type="ECO:0000313" key="8">
    <source>
        <dbReference type="RefSeq" id="XP_015178157.1"/>
    </source>
</evidence>
<feature type="transmembrane region" description="Helical" evidence="5">
    <location>
        <begin position="174"/>
        <end position="192"/>
    </location>
</feature>
<feature type="transmembrane region" description="Helical" evidence="5">
    <location>
        <begin position="294"/>
        <end position="315"/>
    </location>
</feature>
<dbReference type="InterPro" id="IPR017981">
    <property type="entry name" value="GPCR_2-like_7TM"/>
</dbReference>
<dbReference type="PROSITE" id="PS50261">
    <property type="entry name" value="G_PROTEIN_RECEP_F2_4"/>
    <property type="match status" value="1"/>
</dbReference>
<feature type="domain" description="G-protein coupled receptors family 2 profile 2" evidence="6">
    <location>
        <begin position="137"/>
        <end position="388"/>
    </location>
</feature>
<comment type="subcellular location">
    <subcellularLocation>
        <location evidence="1">Membrane</location>
        <topology evidence="1">Multi-pass membrane protein</topology>
    </subcellularLocation>
</comment>
<dbReference type="Gene3D" id="1.20.1070.10">
    <property type="entry name" value="Rhodopsin 7-helix transmembrane proteins"/>
    <property type="match status" value="1"/>
</dbReference>
<sequence>MDDYKRKQQQQPCLFPINVFVWILYLNWLTWINSSLSYAAEDINCCKNDTKWLGGKNCSDGSNIRLHCPNGLFLTDSEQEKFNITETSNGAILTLIDNDFQDIMQDKFCLLPTDNVDKLMALMCFEDSYIDQIHSWKNILYLALSMISAIFLIITLVIYLILPELREIQDKAMMGSISSLAVSYIILCIQNTRDEYNEDITLCVTLAFLLYYAFMIAFFWLNIVAFNIWRTVWFKHFVINDKILFPIYCVFGLFFPTCFLLSTLITHHIDGTHIKPHFGESKCWFSGTNEVWVFFYGPISILLTLNVIYLGLTSWRLWHEYREYSGNKLRALRFKCLLYTKLVLVMGITWIFEILSFAANSSDWYWIPTDILNSLQGFIIFLLLVVSRKRVRKLLAKKKPCGIVFPKSWIAYEDEECEVVLPEELELSQQG</sequence>
<feature type="transmembrane region" description="Helical" evidence="5">
    <location>
        <begin position="139"/>
        <end position="162"/>
    </location>
</feature>
<dbReference type="GeneID" id="107067296"/>
<evidence type="ECO:0000256" key="1">
    <source>
        <dbReference type="ARBA" id="ARBA00004141"/>
    </source>
</evidence>
<organism evidence="7 8">
    <name type="scientific">Polistes dominula</name>
    <name type="common">European paper wasp</name>
    <name type="synonym">Vespa dominula</name>
    <dbReference type="NCBI Taxonomy" id="743375"/>
    <lineage>
        <taxon>Eukaryota</taxon>
        <taxon>Metazoa</taxon>
        <taxon>Ecdysozoa</taxon>
        <taxon>Arthropoda</taxon>
        <taxon>Hexapoda</taxon>
        <taxon>Insecta</taxon>
        <taxon>Pterygota</taxon>
        <taxon>Neoptera</taxon>
        <taxon>Endopterygota</taxon>
        <taxon>Hymenoptera</taxon>
        <taxon>Apocrita</taxon>
        <taxon>Aculeata</taxon>
        <taxon>Vespoidea</taxon>
        <taxon>Vespidae</taxon>
        <taxon>Polistinae</taxon>
        <taxon>Polistini</taxon>
        <taxon>Polistes</taxon>
    </lineage>
</organism>
<evidence type="ECO:0000256" key="4">
    <source>
        <dbReference type="ARBA" id="ARBA00023136"/>
    </source>
</evidence>
<evidence type="ECO:0000256" key="2">
    <source>
        <dbReference type="ARBA" id="ARBA00022692"/>
    </source>
</evidence>
<dbReference type="InterPro" id="IPR052808">
    <property type="entry name" value="GPCR_Mth-like"/>
</dbReference>
<evidence type="ECO:0000256" key="3">
    <source>
        <dbReference type="ARBA" id="ARBA00022989"/>
    </source>
</evidence>
<dbReference type="InterPro" id="IPR000832">
    <property type="entry name" value="GPCR_2_secretin-like"/>
</dbReference>
<feature type="transmembrane region" description="Helical" evidence="5">
    <location>
        <begin position="336"/>
        <end position="359"/>
    </location>
</feature>
<evidence type="ECO:0000313" key="7">
    <source>
        <dbReference type="Proteomes" id="UP000694924"/>
    </source>
</evidence>
<reference evidence="8" key="1">
    <citation type="submission" date="2025-08" db="UniProtKB">
        <authorList>
            <consortium name="RefSeq"/>
        </authorList>
    </citation>
    <scope>IDENTIFICATION</scope>
    <source>
        <tissue evidence="8">Whole body</tissue>
    </source>
</reference>
<keyword evidence="3 5" id="KW-1133">Transmembrane helix</keyword>
<dbReference type="PANTHER" id="PTHR46953">
    <property type="entry name" value="G-PROTEIN COUPLED RECEPTOR MTH-LIKE 1-RELATED"/>
    <property type="match status" value="1"/>
</dbReference>
<keyword evidence="4 5" id="KW-0472">Membrane</keyword>
<dbReference type="PANTHER" id="PTHR46953:SF1">
    <property type="entry name" value="G-PROTEIN COUPLED RECEPTOR MTH-LIKE 1-RELATED"/>
    <property type="match status" value="1"/>
</dbReference>
<feature type="transmembrane region" description="Helical" evidence="5">
    <location>
        <begin position="204"/>
        <end position="223"/>
    </location>
</feature>
<keyword evidence="7" id="KW-1185">Reference proteome</keyword>
<dbReference type="CDD" id="cd15039">
    <property type="entry name" value="7tmB3_Methuselah-like"/>
    <property type="match status" value="1"/>
</dbReference>
<dbReference type="Pfam" id="PF00002">
    <property type="entry name" value="7tm_2"/>
    <property type="match status" value="1"/>
</dbReference>
<feature type="transmembrane region" description="Helical" evidence="5">
    <location>
        <begin position="243"/>
        <end position="265"/>
    </location>
</feature>
<name>A0ABM1ID70_POLDO</name>
<feature type="transmembrane region" description="Helical" evidence="5">
    <location>
        <begin position="12"/>
        <end position="32"/>
    </location>
</feature>